<organism evidence="4">
    <name type="scientific">Salvia splendens</name>
    <name type="common">Scarlet sage</name>
    <dbReference type="NCBI Taxonomy" id="180675"/>
    <lineage>
        <taxon>Eukaryota</taxon>
        <taxon>Viridiplantae</taxon>
        <taxon>Streptophyta</taxon>
        <taxon>Embryophyta</taxon>
        <taxon>Tracheophyta</taxon>
        <taxon>Spermatophyta</taxon>
        <taxon>Magnoliopsida</taxon>
        <taxon>eudicotyledons</taxon>
        <taxon>Gunneridae</taxon>
        <taxon>Pentapetalae</taxon>
        <taxon>asterids</taxon>
        <taxon>lamiids</taxon>
        <taxon>Lamiales</taxon>
        <taxon>Lamiaceae</taxon>
        <taxon>Nepetoideae</taxon>
        <taxon>Mentheae</taxon>
        <taxon>Salviinae</taxon>
        <taxon>Salvia</taxon>
        <taxon>Salvia subgen. Calosphace</taxon>
        <taxon>core Calosphace</taxon>
    </lineage>
</organism>
<keyword evidence="5" id="KW-1185">Reference proteome</keyword>
<feature type="region of interest" description="Disordered" evidence="3">
    <location>
        <begin position="345"/>
        <end position="387"/>
    </location>
</feature>
<dbReference type="AlphaFoldDB" id="A0A8X8ZDI5"/>
<reference evidence="4" key="1">
    <citation type="submission" date="2018-01" db="EMBL/GenBank/DDBJ databases">
        <authorList>
            <person name="Mao J.F."/>
        </authorList>
    </citation>
    <scope>NUCLEOTIDE SEQUENCE</scope>
    <source>
        <strain evidence="4">Huo1</strain>
        <tissue evidence="4">Leaf</tissue>
    </source>
</reference>
<dbReference type="InterPro" id="IPR031322">
    <property type="entry name" value="Shikimate/glucono_kinase"/>
</dbReference>
<feature type="region of interest" description="Disordered" evidence="3">
    <location>
        <begin position="109"/>
        <end position="147"/>
    </location>
</feature>
<name>A0A8X8ZDI5_SALSN</name>
<dbReference type="InterPro" id="IPR037488">
    <property type="entry name" value="At2g33490-like"/>
</dbReference>
<accession>A0A8X8ZDI5</accession>
<reference evidence="4" key="2">
    <citation type="submission" date="2020-08" db="EMBL/GenBank/DDBJ databases">
        <title>Plant Genome Project.</title>
        <authorList>
            <person name="Zhang R.-G."/>
        </authorList>
    </citation>
    <scope>NUCLEOTIDE SEQUENCE</scope>
    <source>
        <strain evidence="4">Huo1</strain>
        <tissue evidence="4">Leaf</tissue>
    </source>
</reference>
<dbReference type="Proteomes" id="UP000298416">
    <property type="component" value="Unassembled WGS sequence"/>
</dbReference>
<proteinExistence type="inferred from homology"/>
<dbReference type="PRINTS" id="PR01100">
    <property type="entry name" value="SHIKIMTKNASE"/>
</dbReference>
<dbReference type="SUPFAM" id="SSF52540">
    <property type="entry name" value="P-loop containing nucleoside triphosphate hydrolases"/>
    <property type="match status" value="1"/>
</dbReference>
<dbReference type="PANTHER" id="PTHR34119:SF21">
    <property type="entry name" value="BAR DOMAIN-CONTAINING PROTEIN"/>
    <property type="match status" value="1"/>
</dbReference>
<comment type="subcellular location">
    <subcellularLocation>
        <location evidence="1">Plastid</location>
        <location evidence="1">Chloroplast</location>
    </subcellularLocation>
</comment>
<protein>
    <submittedName>
        <fullName evidence="4">Uncharacterized protein</fullName>
    </submittedName>
</protein>
<feature type="region of interest" description="Disordered" evidence="3">
    <location>
        <begin position="263"/>
        <end position="294"/>
    </location>
</feature>
<dbReference type="InterPro" id="IPR027417">
    <property type="entry name" value="P-loop_NTPase"/>
</dbReference>
<evidence type="ECO:0000256" key="3">
    <source>
        <dbReference type="SAM" id="MobiDB-lite"/>
    </source>
</evidence>
<evidence type="ECO:0000313" key="4">
    <source>
        <dbReference type="EMBL" id="KAG6400663.1"/>
    </source>
</evidence>
<dbReference type="PANTHER" id="PTHR34119">
    <property type="entry name" value="HYDROXYPROLINE-RICH GLYCOPROTEIN-LIKE"/>
    <property type="match status" value="1"/>
</dbReference>
<comment type="caution">
    <text evidence="4">The sequence shown here is derived from an EMBL/GenBank/DDBJ whole genome shotgun (WGS) entry which is preliminary data.</text>
</comment>
<evidence type="ECO:0000313" key="5">
    <source>
        <dbReference type="Proteomes" id="UP000298416"/>
    </source>
</evidence>
<dbReference type="Gene3D" id="3.40.50.300">
    <property type="entry name" value="P-loop containing nucleotide triphosphate hydrolases"/>
    <property type="match status" value="1"/>
</dbReference>
<dbReference type="FunFam" id="3.40.50.300:FF:001033">
    <property type="entry name" value="Shikimate kinase 2, chloroplastic"/>
    <property type="match status" value="1"/>
</dbReference>
<dbReference type="GO" id="GO:0009507">
    <property type="term" value="C:chloroplast"/>
    <property type="evidence" value="ECO:0007669"/>
    <property type="project" value="UniProtKB-SubCell"/>
</dbReference>
<dbReference type="Pfam" id="PF01202">
    <property type="entry name" value="SKI"/>
    <property type="match status" value="1"/>
</dbReference>
<sequence length="754" mass="81986">MFEYMVGQVKEKGKSRHGKGETFSLQQLKVVHGEYDDAARHCAFRVESLKQGQSRSLFTQAARHHAAQMEGEKDGGENSYESNEHGELTFDYTVKEELGSSYTLSNSMEIDASSARPSRVKDVELQRSGSRHQWDQIPSQQPRAGSHSAPLYPEEFTTYVLPTPAEAKGSFTTASGLLSNPKLSAGSSKNLWHSSPLDMEKPKKFTDGQFSAHGISKPQIVVEESSTYKHSLPLPPLAGGAAIPHVDTQSGFDAKKNARQAFSGPITSKPSLNMPHAPISSNDRRQSFSGLLSHASGPKSSLLANVSHHASPALATSPKISELHKLQRPPDTFVAKQTQSIGALGHSAPLVNSKREVSPTNRNPFRQLREGSPLPLPQPTVSRSFSMPSLGQREAGFRSGKVYSAGVASPPLTPISLLHMKSPNSGQIRGKSMELTFLKQFLLVEREVKDMRIIQASSSTCTCTCTCRSPSLLHPQLRRHIPTRISLNSRFSPESSILSLKPKFSQRAVAAVTTRAVLENSTSDSVATKVVERDLSLAIKNKASEISSDLKGTSIFLVGINSSYKLSLGQILADALRYYYFNSDGLVEEAAGGKLNAISIIENDEEGYLASETEVLKQLSSMGRLVVCAGNGAVKSATNLALLRHGVSIWIDVPLDLVAKELEEDKIQLSASDTPICKSSPEIQDQVAALYNSGLNGYSTADATISLQNVASQLGYGYDELDAVTVEDMCMEVLKEIERLMRVKKMMEEAARPF</sequence>
<evidence type="ECO:0000256" key="2">
    <source>
        <dbReference type="ARBA" id="ARBA00006997"/>
    </source>
</evidence>
<gene>
    <name evidence="4" type="ORF">SASPL_137504</name>
</gene>
<comment type="similarity">
    <text evidence="2">Belongs to the shikimate kinase family.</text>
</comment>
<dbReference type="EMBL" id="PNBA02000014">
    <property type="protein sequence ID" value="KAG6400663.1"/>
    <property type="molecule type" value="Genomic_DNA"/>
</dbReference>
<evidence type="ECO:0000256" key="1">
    <source>
        <dbReference type="ARBA" id="ARBA00004229"/>
    </source>
</evidence>